<proteinExistence type="predicted"/>
<dbReference type="RefSeq" id="WP_193151365.1">
    <property type="nucleotide sequence ID" value="NZ_CP041235.1"/>
</dbReference>
<feature type="chain" id="PRO_5032606598" description="DsrE/DsrF-like family protein" evidence="1">
    <location>
        <begin position="23"/>
        <end position="170"/>
    </location>
</feature>
<keyword evidence="1" id="KW-0732">Signal</keyword>
<gene>
    <name evidence="2" type="ORF">FJR45_03440</name>
</gene>
<dbReference type="SUPFAM" id="SSF75169">
    <property type="entry name" value="DsrEFH-like"/>
    <property type="match status" value="1"/>
</dbReference>
<sequence length="170" mass="19103">MKLFKKLSTVALLMLLTTGLYAQNSDAEEDNDVVKIVYQCDFPDIQRIHLMLNTINNAASYFDKHLIPYEINVVALGPCLQYMMKDFKGTGFVKMPYCEHGGPTGAGTVSRFKSLKQLGGDNINFFACGNTMKKKHVKDEQLQDYVKKTPAGIIKIVNLQRQGCAYVKIK</sequence>
<evidence type="ECO:0000313" key="3">
    <source>
        <dbReference type="Proteomes" id="UP000593719"/>
    </source>
</evidence>
<dbReference type="Proteomes" id="UP000593719">
    <property type="component" value="Chromosome"/>
</dbReference>
<protein>
    <recommendedName>
        <fullName evidence="4">DsrE/DsrF-like family protein</fullName>
    </recommendedName>
</protein>
<evidence type="ECO:0000313" key="2">
    <source>
        <dbReference type="EMBL" id="QOP43056.1"/>
    </source>
</evidence>
<dbReference type="InterPro" id="IPR027396">
    <property type="entry name" value="DsrEFH-like"/>
</dbReference>
<keyword evidence="3" id="KW-1185">Reference proteome</keyword>
<dbReference type="EMBL" id="CP041235">
    <property type="protein sequence ID" value="QOP43056.1"/>
    <property type="molecule type" value="Genomic_DNA"/>
</dbReference>
<name>A0A7M1B0H9_9BACT</name>
<dbReference type="Gene3D" id="3.40.1260.10">
    <property type="entry name" value="DsrEFH-like"/>
    <property type="match status" value="1"/>
</dbReference>
<dbReference type="PANTHER" id="PTHR37691:SF1">
    <property type="entry name" value="BLR3518 PROTEIN"/>
    <property type="match status" value="1"/>
</dbReference>
<dbReference type="PANTHER" id="PTHR37691">
    <property type="entry name" value="BLR3518 PROTEIN"/>
    <property type="match status" value="1"/>
</dbReference>
<dbReference type="KEGG" id="ssei:FJR45_03440"/>
<dbReference type="AlphaFoldDB" id="A0A7M1B0H9"/>
<feature type="signal peptide" evidence="1">
    <location>
        <begin position="1"/>
        <end position="22"/>
    </location>
</feature>
<reference evidence="2 3" key="1">
    <citation type="submission" date="2019-06" db="EMBL/GenBank/DDBJ databases">
        <title>Sulfurimonas gotlandica sp. nov., a chemoautotrophic and psychrotolerant epsilonproteobacterium isolated from a pelagic redoxcline, and an emended description of the genus Sulfurimonas.</title>
        <authorList>
            <person name="Wang S."/>
            <person name="Jiang L."/>
            <person name="Shao Z."/>
        </authorList>
    </citation>
    <scope>NUCLEOTIDE SEQUENCE [LARGE SCALE GENOMIC DNA]</scope>
    <source>
        <strain evidence="2 3">S2-6</strain>
    </source>
</reference>
<accession>A0A7M1B0H9</accession>
<evidence type="ECO:0008006" key="4">
    <source>
        <dbReference type="Google" id="ProtNLM"/>
    </source>
</evidence>
<organism evidence="2 3">
    <name type="scientific">Sulfurimonas sediminis</name>
    <dbReference type="NCBI Taxonomy" id="2590020"/>
    <lineage>
        <taxon>Bacteria</taxon>
        <taxon>Pseudomonadati</taxon>
        <taxon>Campylobacterota</taxon>
        <taxon>Epsilonproteobacteria</taxon>
        <taxon>Campylobacterales</taxon>
        <taxon>Sulfurimonadaceae</taxon>
        <taxon>Sulfurimonas</taxon>
    </lineage>
</organism>
<evidence type="ECO:0000256" key="1">
    <source>
        <dbReference type="SAM" id="SignalP"/>
    </source>
</evidence>